<dbReference type="OrthoDB" id="5348546at2759"/>
<dbReference type="InterPro" id="IPR000253">
    <property type="entry name" value="FHA_dom"/>
</dbReference>
<evidence type="ECO:0000313" key="3">
    <source>
        <dbReference type="EMBL" id="OAA66873.1"/>
    </source>
</evidence>
<name>A0A167YZ45_9HYPO</name>
<sequence>MDSSRGSKASEPTLPPVAGVKRPAPTLLPPFEPLSSSPALPRLIKKARGNAAAANNAQHAYSKYPTPVPTSSTGIMSSSPPAARVGARPALLRTQSAVSSSERTPLCAVPSIELNENGETLSMGRSSNSSRYQLSANRLISRVHVKARYLPATDVLEPNRIEIVCCGWNGLTLHCQGRTWDLSKGDTFTSETEHSEIMLDVQDARVRIQWPKKDRADLLATLSDSSWDSPRSNHAGGRTNNHGSAPGAPGASALQTSPLRRTARIASPVSPTPAGVPASGASLQALLLSQNMAGDEEEDDEDSGAGIQIYEDGSADELELPNQALAGGNAGASFATDVIDSFSSELSDLHSEDDDDRDDDSQHSLDNPDDDPDEENDPIVHSFGPFGANLSNRMALFTTNSPKIERPRLSRIPSADGSVTSHDSRTAPAAATATSRADVQDSARTPRPRTPKGDDEKYEKPEHDTADGKGADGDHATEGVGLGITVATAQPVEISSNVDVDTVRNHLINQLAFSRLSSSPLSTIMNNLPTEERRDLTRDALRFIIEGTACVGVIRRQGKDAAGQPLESEYYYVSDLDLDVSRRAVVEGLRKPSLRNCRKQHKDADAMAATTTQNKRSFVG</sequence>
<feature type="compositionally biased region" description="Polar residues" evidence="1">
    <location>
        <begin position="609"/>
        <end position="620"/>
    </location>
</feature>
<feature type="compositionally biased region" description="Low complexity" evidence="1">
    <location>
        <begin position="426"/>
        <end position="437"/>
    </location>
</feature>
<feature type="region of interest" description="Disordered" evidence="1">
    <location>
        <begin position="598"/>
        <end position="620"/>
    </location>
</feature>
<proteinExistence type="predicted"/>
<feature type="region of interest" description="Disordered" evidence="1">
    <location>
        <begin position="401"/>
        <end position="476"/>
    </location>
</feature>
<dbReference type="STRING" id="1081102.A0A167YZ45"/>
<feature type="domain" description="FHA" evidence="2">
    <location>
        <begin position="121"/>
        <end position="174"/>
    </location>
</feature>
<reference evidence="3 4" key="1">
    <citation type="journal article" date="2016" name="Genome Biol. Evol.">
        <title>Divergent and convergent evolution of fungal pathogenicity.</title>
        <authorList>
            <person name="Shang Y."/>
            <person name="Xiao G."/>
            <person name="Zheng P."/>
            <person name="Cen K."/>
            <person name="Zhan S."/>
            <person name="Wang C."/>
        </authorList>
    </citation>
    <scope>NUCLEOTIDE SEQUENCE [LARGE SCALE GENOMIC DNA]</scope>
    <source>
        <strain evidence="3 4">RCEF 264</strain>
    </source>
</reference>
<feature type="region of interest" description="Disordered" evidence="1">
    <location>
        <begin position="224"/>
        <end position="254"/>
    </location>
</feature>
<comment type="caution">
    <text evidence="3">The sequence shown here is derived from an EMBL/GenBank/DDBJ whole genome shotgun (WGS) entry which is preliminary data.</text>
</comment>
<evidence type="ECO:0000256" key="1">
    <source>
        <dbReference type="SAM" id="MobiDB-lite"/>
    </source>
</evidence>
<feature type="region of interest" description="Disordered" evidence="1">
    <location>
        <begin position="54"/>
        <end position="82"/>
    </location>
</feature>
<feature type="compositionally biased region" description="Acidic residues" evidence="1">
    <location>
        <begin position="367"/>
        <end position="377"/>
    </location>
</feature>
<accession>A0A167YZ45</accession>
<feature type="compositionally biased region" description="Polar residues" evidence="1">
    <location>
        <begin position="69"/>
        <end position="80"/>
    </location>
</feature>
<protein>
    <submittedName>
        <fullName evidence="3">Transcription factor</fullName>
    </submittedName>
</protein>
<evidence type="ECO:0000259" key="2">
    <source>
        <dbReference type="PROSITE" id="PS50006"/>
    </source>
</evidence>
<gene>
    <name evidence="3" type="ORF">SPI_01449</name>
</gene>
<dbReference type="EMBL" id="AZHD01000002">
    <property type="protein sequence ID" value="OAA66873.1"/>
    <property type="molecule type" value="Genomic_DNA"/>
</dbReference>
<keyword evidence="4" id="KW-1185">Reference proteome</keyword>
<dbReference type="Proteomes" id="UP000076874">
    <property type="component" value="Unassembled WGS sequence"/>
</dbReference>
<evidence type="ECO:0000313" key="4">
    <source>
        <dbReference type="Proteomes" id="UP000076874"/>
    </source>
</evidence>
<dbReference type="CDD" id="cd22699">
    <property type="entry name" value="FHA_PLM2-like"/>
    <property type="match status" value="1"/>
</dbReference>
<dbReference type="AlphaFoldDB" id="A0A167YZ45"/>
<organism evidence="3 4">
    <name type="scientific">Niveomyces insectorum RCEF 264</name>
    <dbReference type="NCBI Taxonomy" id="1081102"/>
    <lineage>
        <taxon>Eukaryota</taxon>
        <taxon>Fungi</taxon>
        <taxon>Dikarya</taxon>
        <taxon>Ascomycota</taxon>
        <taxon>Pezizomycotina</taxon>
        <taxon>Sordariomycetes</taxon>
        <taxon>Hypocreomycetidae</taxon>
        <taxon>Hypocreales</taxon>
        <taxon>Cordycipitaceae</taxon>
        <taxon>Niveomyces</taxon>
    </lineage>
</organism>
<feature type="compositionally biased region" description="Basic and acidic residues" evidence="1">
    <location>
        <begin position="451"/>
        <end position="476"/>
    </location>
</feature>
<dbReference type="PROSITE" id="PS50006">
    <property type="entry name" value="FHA_DOMAIN"/>
    <property type="match status" value="1"/>
</dbReference>
<feature type="region of interest" description="Disordered" evidence="1">
    <location>
        <begin position="1"/>
        <end position="38"/>
    </location>
</feature>
<feature type="compositionally biased region" description="Low complexity" evidence="1">
    <location>
        <begin position="243"/>
        <end position="253"/>
    </location>
</feature>
<feature type="compositionally biased region" description="Polar residues" evidence="1">
    <location>
        <begin position="224"/>
        <end position="242"/>
    </location>
</feature>
<feature type="region of interest" description="Disordered" evidence="1">
    <location>
        <begin position="345"/>
        <end position="388"/>
    </location>
</feature>